<evidence type="ECO:0000256" key="1">
    <source>
        <dbReference type="SAM" id="MobiDB-lite"/>
    </source>
</evidence>
<name>D9X3A4_STRVT</name>
<evidence type="ECO:0000313" key="2">
    <source>
        <dbReference type="EMBL" id="EFL29620.1"/>
    </source>
</evidence>
<protein>
    <submittedName>
        <fullName evidence="2">Predicted protein</fullName>
    </submittedName>
</protein>
<keyword evidence="3" id="KW-1185">Reference proteome</keyword>
<evidence type="ECO:0000313" key="3">
    <source>
        <dbReference type="Proteomes" id="UP000004184"/>
    </source>
</evidence>
<feature type="region of interest" description="Disordered" evidence="1">
    <location>
        <begin position="1"/>
        <end position="30"/>
    </location>
</feature>
<dbReference type="STRING" id="591159.SSQG_00138"/>
<reference evidence="3" key="1">
    <citation type="submission" date="2009-02" db="EMBL/GenBank/DDBJ databases">
        <title>Annotation of Streptomyces viridochromogenes strain DSM 40736.</title>
        <authorList>
            <consortium name="The Broad Institute Genome Sequencing Platform"/>
            <consortium name="Broad Institute Microbial Sequencing Center"/>
            <person name="Fischbach M."/>
            <person name="Godfrey P."/>
            <person name="Ward D."/>
            <person name="Young S."/>
            <person name="Zeng Q."/>
            <person name="Koehrsen M."/>
            <person name="Alvarado L."/>
            <person name="Berlin A.M."/>
            <person name="Bochicchio J."/>
            <person name="Borenstein D."/>
            <person name="Chapman S.B."/>
            <person name="Chen Z."/>
            <person name="Engels R."/>
            <person name="Freedman E."/>
            <person name="Gellesch M."/>
            <person name="Goldberg J."/>
            <person name="Griggs A."/>
            <person name="Gujja S."/>
            <person name="Heilman E.R."/>
            <person name="Heiman D.I."/>
            <person name="Hepburn T.A."/>
            <person name="Howarth C."/>
            <person name="Jen D."/>
            <person name="Larson L."/>
            <person name="Lewis B."/>
            <person name="Mehta T."/>
            <person name="Park D."/>
            <person name="Pearson M."/>
            <person name="Richards J."/>
            <person name="Roberts A."/>
            <person name="Saif S."/>
            <person name="Shea T.D."/>
            <person name="Shenoy N."/>
            <person name="Sisk P."/>
            <person name="Stolte C."/>
            <person name="Sykes S.N."/>
            <person name="Thomson T."/>
            <person name="Walk T."/>
            <person name="White J."/>
            <person name="Yandava C."/>
            <person name="Straight P."/>
            <person name="Clardy J."/>
            <person name="Hung D."/>
            <person name="Kolter R."/>
            <person name="Mekalanos J."/>
            <person name="Walker S."/>
            <person name="Walsh C.T."/>
            <person name="Wieland-Brown L.C."/>
            <person name="Haas B."/>
            <person name="Nusbaum C."/>
            <person name="Birren B."/>
        </authorList>
    </citation>
    <scope>NUCLEOTIDE SEQUENCE [LARGE SCALE GENOMIC DNA]</scope>
    <source>
        <strain evidence="3">DSM 40736 / JCM 4977 / BCRC 1201 / Tue 494</strain>
    </source>
</reference>
<dbReference type="Proteomes" id="UP000004184">
    <property type="component" value="Unassembled WGS sequence"/>
</dbReference>
<dbReference type="HOGENOM" id="CLU_095665_0_0_11"/>
<gene>
    <name evidence="2" type="ORF">SSQG_00138</name>
</gene>
<feature type="compositionally biased region" description="Basic residues" evidence="1">
    <location>
        <begin position="1"/>
        <end position="10"/>
    </location>
</feature>
<proteinExistence type="predicted"/>
<accession>D9X3A4</accession>
<dbReference type="EMBL" id="GG657757">
    <property type="protein sequence ID" value="EFL29620.1"/>
    <property type="molecule type" value="Genomic_DNA"/>
</dbReference>
<organism evidence="2 3">
    <name type="scientific">Streptomyces viridochromogenes (strain DSM 40736 / JCM 4977 / BCRC 1201 / Tue 494)</name>
    <dbReference type="NCBI Taxonomy" id="591159"/>
    <lineage>
        <taxon>Bacteria</taxon>
        <taxon>Bacillati</taxon>
        <taxon>Actinomycetota</taxon>
        <taxon>Actinomycetes</taxon>
        <taxon>Kitasatosporales</taxon>
        <taxon>Streptomycetaceae</taxon>
        <taxon>Streptomyces</taxon>
    </lineage>
</organism>
<dbReference type="AlphaFoldDB" id="D9X3A4"/>
<dbReference type="eggNOG" id="ENOG5033EA3">
    <property type="taxonomic scope" value="Bacteria"/>
</dbReference>
<sequence length="290" mass="31455">MDRFRHRRPGQQREHRAAHSRPRGPRLRREVAGRGTCGSAAMNLLPVEIKVNVESDVRAALAVLGGPHATTTRQIWFAEDRGGVAEGRVPLLEGGVIVRFRSGGGPDELTVKLRPCTPEQLVGRFSAPFDADHLTYKIEHDWSGSHHVLAASLAHGHPPGTLSDAVAPGSDPGAPIDAVQDQFLHTCRPTVAIDGLVALGPVLSTKVDDVPLDDLEVDLEAWSVAGLEFLEASIRVKPKDEDDAEKLSKRAERKQRKLEEAVKARGVVLSERPENKTGRVLTALAAAWQP</sequence>